<dbReference type="EMBL" id="JBHUHR010000001">
    <property type="protein sequence ID" value="MFD2033370.1"/>
    <property type="molecule type" value="Genomic_DNA"/>
</dbReference>
<keyword evidence="2 4" id="KW-0378">Hydrolase</keyword>
<dbReference type="Pfam" id="PF01522">
    <property type="entry name" value="Polysacc_deac_1"/>
    <property type="match status" value="1"/>
</dbReference>
<evidence type="ECO:0000256" key="2">
    <source>
        <dbReference type="ARBA" id="ARBA00022801"/>
    </source>
</evidence>
<dbReference type="EC" id="3.-.-.-" evidence="4"/>
<dbReference type="Proteomes" id="UP001597361">
    <property type="component" value="Unassembled WGS sequence"/>
</dbReference>
<dbReference type="InterPro" id="IPR011330">
    <property type="entry name" value="Glyco_hydro/deAcase_b/a-brl"/>
</dbReference>
<proteinExistence type="predicted"/>
<dbReference type="Gene3D" id="3.20.20.370">
    <property type="entry name" value="Glycoside hydrolase/deacetylase"/>
    <property type="match status" value="1"/>
</dbReference>
<protein>
    <submittedName>
        <fullName evidence="4">Polysaccharide deacetylase family protein</fullName>
        <ecNumber evidence="4">3.-.-.-</ecNumber>
    </submittedName>
</protein>
<evidence type="ECO:0000313" key="4">
    <source>
        <dbReference type="EMBL" id="MFD2033370.1"/>
    </source>
</evidence>
<dbReference type="InterPro" id="IPR050248">
    <property type="entry name" value="Polysacc_deacetylase_ArnD"/>
</dbReference>
<name>A0ABW4VHA1_9BACT</name>
<dbReference type="GO" id="GO:0016787">
    <property type="term" value="F:hydrolase activity"/>
    <property type="evidence" value="ECO:0007669"/>
    <property type="project" value="UniProtKB-KW"/>
</dbReference>
<dbReference type="PANTHER" id="PTHR10587:SF133">
    <property type="entry name" value="CHITIN DEACETYLASE 1-RELATED"/>
    <property type="match status" value="1"/>
</dbReference>
<dbReference type="RefSeq" id="WP_376882611.1">
    <property type="nucleotide sequence ID" value="NZ_JBHUHR010000001.1"/>
</dbReference>
<evidence type="ECO:0000259" key="3">
    <source>
        <dbReference type="PROSITE" id="PS51677"/>
    </source>
</evidence>
<sequence>MIPKIFKHYTWHKERTEKKIYLTFDDGPVPGVTEFVLDQLESFGMKATFFMVGDNVKKYPGLAKQVVQHGHGVGNHTFHHLNGYKTPDGLYVQDVLDCQNLLQTQLGVDTRLFRPPYGRITKSQYTRLAPGHEIVMWDVLSGDYDPNQSAKKCLEKTIKYSQNGSVVVFHDQLKTKAILEDMLVDYLSFVQDMGFETDILR</sequence>
<dbReference type="InterPro" id="IPR002509">
    <property type="entry name" value="NODB_dom"/>
</dbReference>
<evidence type="ECO:0000256" key="1">
    <source>
        <dbReference type="ARBA" id="ARBA00022723"/>
    </source>
</evidence>
<dbReference type="PANTHER" id="PTHR10587">
    <property type="entry name" value="GLYCOSYL TRANSFERASE-RELATED"/>
    <property type="match status" value="1"/>
</dbReference>
<dbReference type="CDD" id="cd10917">
    <property type="entry name" value="CE4_NodB_like_6s_7s"/>
    <property type="match status" value="1"/>
</dbReference>
<reference evidence="5" key="1">
    <citation type="journal article" date="2019" name="Int. J. Syst. Evol. Microbiol.">
        <title>The Global Catalogue of Microorganisms (GCM) 10K type strain sequencing project: providing services to taxonomists for standard genome sequencing and annotation.</title>
        <authorList>
            <consortium name="The Broad Institute Genomics Platform"/>
            <consortium name="The Broad Institute Genome Sequencing Center for Infectious Disease"/>
            <person name="Wu L."/>
            <person name="Ma J."/>
        </authorList>
    </citation>
    <scope>NUCLEOTIDE SEQUENCE [LARGE SCALE GENOMIC DNA]</scope>
    <source>
        <strain evidence="5">CGMCC 1.15180</strain>
    </source>
</reference>
<accession>A0ABW4VHA1</accession>
<organism evidence="4 5">
    <name type="scientific">Belliella marina</name>
    <dbReference type="NCBI Taxonomy" id="1644146"/>
    <lineage>
        <taxon>Bacteria</taxon>
        <taxon>Pseudomonadati</taxon>
        <taxon>Bacteroidota</taxon>
        <taxon>Cytophagia</taxon>
        <taxon>Cytophagales</taxon>
        <taxon>Cyclobacteriaceae</taxon>
        <taxon>Belliella</taxon>
    </lineage>
</organism>
<comment type="caution">
    <text evidence="4">The sequence shown here is derived from an EMBL/GenBank/DDBJ whole genome shotgun (WGS) entry which is preliminary data.</text>
</comment>
<dbReference type="SUPFAM" id="SSF88713">
    <property type="entry name" value="Glycoside hydrolase/deacetylase"/>
    <property type="match status" value="1"/>
</dbReference>
<keyword evidence="1" id="KW-0479">Metal-binding</keyword>
<gene>
    <name evidence="4" type="ORF">ACFSKL_01135</name>
</gene>
<feature type="domain" description="NodB homology" evidence="3">
    <location>
        <begin position="18"/>
        <end position="198"/>
    </location>
</feature>
<dbReference type="PROSITE" id="PS51677">
    <property type="entry name" value="NODB"/>
    <property type="match status" value="1"/>
</dbReference>
<keyword evidence="5" id="KW-1185">Reference proteome</keyword>
<evidence type="ECO:0000313" key="5">
    <source>
        <dbReference type="Proteomes" id="UP001597361"/>
    </source>
</evidence>